<reference evidence="1" key="2">
    <citation type="journal article" date="2015" name="Data Brief">
        <title>Shoot transcriptome of the giant reed, Arundo donax.</title>
        <authorList>
            <person name="Barrero R.A."/>
            <person name="Guerrero F.D."/>
            <person name="Moolhuijzen P."/>
            <person name="Goolsby J.A."/>
            <person name="Tidwell J."/>
            <person name="Bellgard S.E."/>
            <person name="Bellgard M.I."/>
        </authorList>
    </citation>
    <scope>NUCLEOTIDE SEQUENCE</scope>
    <source>
        <tissue evidence="1">Shoot tissue taken approximately 20 cm above the soil surface</tissue>
    </source>
</reference>
<name>A0A0A9BC86_ARUDO</name>
<accession>A0A0A9BC86</accession>
<proteinExistence type="predicted"/>
<dbReference type="AlphaFoldDB" id="A0A0A9BC86"/>
<evidence type="ECO:0000313" key="1">
    <source>
        <dbReference type="EMBL" id="JAD59768.1"/>
    </source>
</evidence>
<protein>
    <submittedName>
        <fullName evidence="1">Uncharacterized protein</fullName>
    </submittedName>
</protein>
<dbReference type="EMBL" id="GBRH01238127">
    <property type="protein sequence ID" value="JAD59768.1"/>
    <property type="molecule type" value="Transcribed_RNA"/>
</dbReference>
<reference evidence="1" key="1">
    <citation type="submission" date="2014-09" db="EMBL/GenBank/DDBJ databases">
        <authorList>
            <person name="Magalhaes I.L.F."/>
            <person name="Oliveira U."/>
            <person name="Santos F.R."/>
            <person name="Vidigal T.H.D.A."/>
            <person name="Brescovit A.D."/>
            <person name="Santos A.J."/>
        </authorList>
    </citation>
    <scope>NUCLEOTIDE SEQUENCE</scope>
    <source>
        <tissue evidence="1">Shoot tissue taken approximately 20 cm above the soil surface</tissue>
    </source>
</reference>
<organism evidence="1">
    <name type="scientific">Arundo donax</name>
    <name type="common">Giant reed</name>
    <name type="synonym">Donax arundinaceus</name>
    <dbReference type="NCBI Taxonomy" id="35708"/>
    <lineage>
        <taxon>Eukaryota</taxon>
        <taxon>Viridiplantae</taxon>
        <taxon>Streptophyta</taxon>
        <taxon>Embryophyta</taxon>
        <taxon>Tracheophyta</taxon>
        <taxon>Spermatophyta</taxon>
        <taxon>Magnoliopsida</taxon>
        <taxon>Liliopsida</taxon>
        <taxon>Poales</taxon>
        <taxon>Poaceae</taxon>
        <taxon>PACMAD clade</taxon>
        <taxon>Arundinoideae</taxon>
        <taxon>Arundineae</taxon>
        <taxon>Arundo</taxon>
    </lineage>
</organism>
<sequence>MSDILLPQEEQGGDVNFSSRLINPSTWAPSCTFPLKFLNWFPLSLHPF</sequence>